<dbReference type="AlphaFoldDB" id="A0A1T5E5J1"/>
<keyword evidence="3" id="KW-1185">Reference proteome</keyword>
<dbReference type="STRING" id="439228.SAMN06295920_106191"/>
<gene>
    <name evidence="2" type="ORF">SAMN06295920_106191</name>
</gene>
<sequence>MSESDGIDDILERLRGGGADPRLEAMDEAVLAGLAAHRARRAARRGLALSGVAALGIGLASSLAMPPRASAEPVPLLMAAPASAPSNLLLGVR</sequence>
<feature type="transmembrane region" description="Helical" evidence="1">
    <location>
        <begin position="47"/>
        <end position="65"/>
    </location>
</feature>
<organism evidence="2 3">
    <name type="scientific">Rhizorhabdus histidinilytica</name>
    <dbReference type="NCBI Taxonomy" id="439228"/>
    <lineage>
        <taxon>Bacteria</taxon>
        <taxon>Pseudomonadati</taxon>
        <taxon>Pseudomonadota</taxon>
        <taxon>Alphaproteobacteria</taxon>
        <taxon>Sphingomonadales</taxon>
        <taxon>Sphingomonadaceae</taxon>
        <taxon>Rhizorhabdus</taxon>
    </lineage>
</organism>
<proteinExistence type="predicted"/>
<reference evidence="3" key="1">
    <citation type="submission" date="2017-02" db="EMBL/GenBank/DDBJ databases">
        <authorList>
            <person name="Varghese N."/>
            <person name="Submissions S."/>
        </authorList>
    </citation>
    <scope>NUCLEOTIDE SEQUENCE [LARGE SCALE GENOMIC DNA]</scope>
    <source>
        <strain evidence="3">UM2</strain>
    </source>
</reference>
<keyword evidence="1" id="KW-0812">Transmembrane</keyword>
<dbReference type="EMBL" id="FUYM01000006">
    <property type="protein sequence ID" value="SKB79073.1"/>
    <property type="molecule type" value="Genomic_DNA"/>
</dbReference>
<keyword evidence="1" id="KW-1133">Transmembrane helix</keyword>
<dbReference type="RefSeq" id="WP_079648945.1">
    <property type="nucleotide sequence ID" value="NZ_FUYM01000006.1"/>
</dbReference>
<protein>
    <submittedName>
        <fullName evidence="2">Uncharacterized protein</fullName>
    </submittedName>
</protein>
<name>A0A1T5E5J1_9SPHN</name>
<evidence type="ECO:0000313" key="3">
    <source>
        <dbReference type="Proteomes" id="UP000189818"/>
    </source>
</evidence>
<evidence type="ECO:0000313" key="2">
    <source>
        <dbReference type="EMBL" id="SKB79073.1"/>
    </source>
</evidence>
<dbReference type="Proteomes" id="UP000189818">
    <property type="component" value="Unassembled WGS sequence"/>
</dbReference>
<keyword evidence="1" id="KW-0472">Membrane</keyword>
<accession>A0A1T5E5J1</accession>
<evidence type="ECO:0000256" key="1">
    <source>
        <dbReference type="SAM" id="Phobius"/>
    </source>
</evidence>